<evidence type="ECO:0000313" key="3">
    <source>
        <dbReference type="Proteomes" id="UP000018208"/>
    </source>
</evidence>
<dbReference type="Proteomes" id="UP000018208">
    <property type="component" value="Unassembled WGS sequence"/>
</dbReference>
<reference evidence="1 2" key="1">
    <citation type="journal article" date="2014" name="PLoS Genet.">
        <title>The Genome of Spironucleus salmonicida Highlights a Fish Pathogen Adapted to Fluctuating Environments.</title>
        <authorList>
            <person name="Xu F."/>
            <person name="Jerlstrom-Hultqvist J."/>
            <person name="Einarsson E."/>
            <person name="Astvaldsson A."/>
            <person name="Svard S.G."/>
            <person name="Andersson J.O."/>
        </authorList>
    </citation>
    <scope>NUCLEOTIDE SEQUENCE</scope>
    <source>
        <strain evidence="2">ATCC 50377</strain>
    </source>
</reference>
<keyword evidence="3" id="KW-1185">Reference proteome</keyword>
<name>V6LTD0_9EUKA</name>
<dbReference type="OrthoDB" id="10259048at2759"/>
<dbReference type="AlphaFoldDB" id="V6LTD0"/>
<dbReference type="VEuPathDB" id="GiardiaDB:SS50377_27790"/>
<protein>
    <submittedName>
        <fullName evidence="1">Uncharacterized protein</fullName>
    </submittedName>
</protein>
<dbReference type="EMBL" id="KI546055">
    <property type="protein sequence ID" value="EST46951.1"/>
    <property type="molecule type" value="Genomic_DNA"/>
</dbReference>
<proteinExistence type="predicted"/>
<dbReference type="EMBL" id="AUWU02000008">
    <property type="protein sequence ID" value="KAH0569820.1"/>
    <property type="molecule type" value="Genomic_DNA"/>
</dbReference>
<sequence length="185" mass="21344">MVTNSINKSAAVEVLSKYLASFSNYSYAELAANHQLLIDQIAAFGVEWKTVSDELHVSKSKLYHWFRETFVRKLADRITADDMDIIKTQVGLHTQKDDIQELLSREYNCQVFNVAIQNARKMHQRRALKHALVPSYIQMKPTMLPSPIQDRYQKWESETVIGSFRSHGQANFTLEMSSDFSIQLD</sequence>
<organism evidence="1">
    <name type="scientific">Spironucleus salmonicida</name>
    <dbReference type="NCBI Taxonomy" id="348837"/>
    <lineage>
        <taxon>Eukaryota</taxon>
        <taxon>Metamonada</taxon>
        <taxon>Diplomonadida</taxon>
        <taxon>Hexamitidae</taxon>
        <taxon>Hexamitinae</taxon>
        <taxon>Spironucleus</taxon>
    </lineage>
</organism>
<evidence type="ECO:0000313" key="2">
    <source>
        <dbReference type="EMBL" id="KAH0569820.1"/>
    </source>
</evidence>
<accession>V6LTD0</accession>
<evidence type="ECO:0000313" key="1">
    <source>
        <dbReference type="EMBL" id="EST46951.1"/>
    </source>
</evidence>
<gene>
    <name evidence="1" type="ORF">SS50377_13010</name>
    <name evidence="2" type="ORF">SS50377_27790</name>
</gene>
<reference evidence="2" key="2">
    <citation type="submission" date="2020-12" db="EMBL/GenBank/DDBJ databases">
        <title>New Spironucleus salmonicida genome in near-complete chromosomes.</title>
        <authorList>
            <person name="Xu F."/>
            <person name="Kurt Z."/>
            <person name="Jimenez-Gonzalez A."/>
            <person name="Astvaldsson A."/>
            <person name="Andersson J.O."/>
            <person name="Svard S.G."/>
        </authorList>
    </citation>
    <scope>NUCLEOTIDE SEQUENCE</scope>
    <source>
        <strain evidence="2">ATCC 50377</strain>
    </source>
</reference>